<dbReference type="InterPro" id="IPR000212">
    <property type="entry name" value="DNA_helicase_UvrD/REP"/>
</dbReference>
<evidence type="ECO:0000256" key="2">
    <source>
        <dbReference type="ARBA" id="ARBA00022722"/>
    </source>
</evidence>
<evidence type="ECO:0000259" key="16">
    <source>
        <dbReference type="PROSITE" id="PS51198"/>
    </source>
</evidence>
<reference evidence="18 19" key="1">
    <citation type="submission" date="2023-12" db="EMBL/GenBank/DDBJ databases">
        <title>Genome sequencing and assembly of bacterial species from a model synthetic community.</title>
        <authorList>
            <person name="Hogle S.L."/>
        </authorList>
    </citation>
    <scope>NUCLEOTIDE SEQUENCE [LARGE SCALE GENOMIC DNA]</scope>
    <source>
        <strain evidence="18 19">HAMBI_3031</strain>
    </source>
</reference>
<keyword evidence="19" id="KW-1185">Reference proteome</keyword>
<evidence type="ECO:0000256" key="7">
    <source>
        <dbReference type="ARBA" id="ARBA00022839"/>
    </source>
</evidence>
<dbReference type="Gene3D" id="1.10.486.10">
    <property type="entry name" value="PCRA, domain 4"/>
    <property type="match status" value="1"/>
</dbReference>
<dbReference type="EC" id="5.6.2.4" evidence="13"/>
<dbReference type="Pfam" id="PF13361">
    <property type="entry name" value="UvrD_C"/>
    <property type="match status" value="2"/>
</dbReference>
<dbReference type="Gene3D" id="3.40.50.300">
    <property type="entry name" value="P-loop containing nucleotide triphosphate hydrolases"/>
    <property type="match status" value="2"/>
</dbReference>
<comment type="catalytic activity">
    <reaction evidence="14">
        <text>ATP + H2O = ADP + phosphate + H(+)</text>
        <dbReference type="Rhea" id="RHEA:13065"/>
        <dbReference type="ChEBI" id="CHEBI:15377"/>
        <dbReference type="ChEBI" id="CHEBI:15378"/>
        <dbReference type="ChEBI" id="CHEBI:30616"/>
        <dbReference type="ChEBI" id="CHEBI:43474"/>
        <dbReference type="ChEBI" id="CHEBI:456216"/>
        <dbReference type="EC" id="5.6.2.4"/>
    </reaction>
</comment>
<evidence type="ECO:0000256" key="10">
    <source>
        <dbReference type="ARBA" id="ARBA00023204"/>
    </source>
</evidence>
<keyword evidence="7" id="KW-0269">Exonuclease</keyword>
<evidence type="ECO:0000256" key="9">
    <source>
        <dbReference type="ARBA" id="ARBA00023125"/>
    </source>
</evidence>
<dbReference type="InterPro" id="IPR027417">
    <property type="entry name" value="P-loop_NTPase"/>
</dbReference>
<evidence type="ECO:0000313" key="19">
    <source>
        <dbReference type="Proteomes" id="UP001325680"/>
    </source>
</evidence>
<dbReference type="InterPro" id="IPR038726">
    <property type="entry name" value="PDDEXK_AddAB-type"/>
</dbReference>
<dbReference type="InterPro" id="IPR014017">
    <property type="entry name" value="DNA_helicase_UvrD-like_C"/>
</dbReference>
<dbReference type="SUPFAM" id="SSF52540">
    <property type="entry name" value="P-loop containing nucleoside triphosphate hydrolases"/>
    <property type="match status" value="1"/>
</dbReference>
<dbReference type="InterPro" id="IPR013986">
    <property type="entry name" value="DExx_box_DNA_helicase_dom_sf"/>
</dbReference>
<evidence type="ECO:0000256" key="13">
    <source>
        <dbReference type="ARBA" id="ARBA00034808"/>
    </source>
</evidence>
<protein>
    <recommendedName>
        <fullName evidence="13">DNA 3'-5' helicase</fullName>
        <ecNumber evidence="13">5.6.2.4</ecNumber>
    </recommendedName>
</protein>
<dbReference type="PANTHER" id="PTHR11070:SF63">
    <property type="entry name" value="DNA HELICASE IV"/>
    <property type="match status" value="1"/>
</dbReference>
<keyword evidence="9" id="KW-0238">DNA-binding</keyword>
<gene>
    <name evidence="18" type="ORF">U0035_15320</name>
</gene>
<evidence type="ECO:0000256" key="8">
    <source>
        <dbReference type="ARBA" id="ARBA00022840"/>
    </source>
</evidence>
<dbReference type="PROSITE" id="PS51217">
    <property type="entry name" value="UVRD_HELICASE_CTER"/>
    <property type="match status" value="1"/>
</dbReference>
<evidence type="ECO:0000256" key="3">
    <source>
        <dbReference type="ARBA" id="ARBA00022741"/>
    </source>
</evidence>
<evidence type="ECO:0000256" key="5">
    <source>
        <dbReference type="ARBA" id="ARBA00022801"/>
    </source>
</evidence>
<organism evidence="18 19">
    <name type="scientific">Niabella yanshanensis</name>
    <dbReference type="NCBI Taxonomy" id="577386"/>
    <lineage>
        <taxon>Bacteria</taxon>
        <taxon>Pseudomonadati</taxon>
        <taxon>Bacteroidota</taxon>
        <taxon>Chitinophagia</taxon>
        <taxon>Chitinophagales</taxon>
        <taxon>Chitinophagaceae</taxon>
        <taxon>Niabella</taxon>
    </lineage>
</organism>
<dbReference type="Gene3D" id="3.90.320.10">
    <property type="match status" value="1"/>
</dbReference>
<keyword evidence="8 15" id="KW-0067">ATP-binding</keyword>
<comment type="similarity">
    <text evidence="1">Belongs to the helicase family. UvrD subfamily.</text>
</comment>
<keyword evidence="2" id="KW-0540">Nuclease</keyword>
<dbReference type="PROSITE" id="PS51198">
    <property type="entry name" value="UVRD_HELICASE_ATP_BIND"/>
    <property type="match status" value="1"/>
</dbReference>
<evidence type="ECO:0000313" key="18">
    <source>
        <dbReference type="EMBL" id="WQD37042.1"/>
    </source>
</evidence>
<dbReference type="Pfam" id="PF12705">
    <property type="entry name" value="PDDEXK_1"/>
    <property type="match status" value="1"/>
</dbReference>
<keyword evidence="10" id="KW-0234">DNA repair</keyword>
<keyword evidence="6 15" id="KW-0347">Helicase</keyword>
<evidence type="ECO:0000256" key="6">
    <source>
        <dbReference type="ARBA" id="ARBA00022806"/>
    </source>
</evidence>
<dbReference type="PANTHER" id="PTHR11070">
    <property type="entry name" value="UVRD / RECB / PCRA DNA HELICASE FAMILY MEMBER"/>
    <property type="match status" value="1"/>
</dbReference>
<dbReference type="Gene3D" id="1.10.10.160">
    <property type="match status" value="1"/>
</dbReference>
<keyword evidence="11" id="KW-0413">Isomerase</keyword>
<dbReference type="GO" id="GO:0016787">
    <property type="term" value="F:hydrolase activity"/>
    <property type="evidence" value="ECO:0007669"/>
    <property type="project" value="UniProtKB-KW"/>
</dbReference>
<proteinExistence type="inferred from homology"/>
<accession>A0ABZ0W1F5</accession>
<evidence type="ECO:0000256" key="14">
    <source>
        <dbReference type="ARBA" id="ARBA00048988"/>
    </source>
</evidence>
<evidence type="ECO:0000256" key="11">
    <source>
        <dbReference type="ARBA" id="ARBA00023235"/>
    </source>
</evidence>
<evidence type="ECO:0000259" key="17">
    <source>
        <dbReference type="PROSITE" id="PS51217"/>
    </source>
</evidence>
<keyword evidence="5 15" id="KW-0378">Hydrolase</keyword>
<feature type="binding site" evidence="15">
    <location>
        <begin position="38"/>
        <end position="45"/>
    </location>
    <ligand>
        <name>ATP</name>
        <dbReference type="ChEBI" id="CHEBI:30616"/>
    </ligand>
</feature>
<sequence length="1046" mass="120977">MPIIKERLEKQFNEVYKNLNAEQKTAVDTLEGPVMVIAGPGTGKTQILAARIGKILLDSDALPENILCLTYTDAGVVAMRKRLQQFIGADAYKVNIYTFHAFCNDVIQDNLSLFEKTSLDPVSDLEKVEYFKQLIDKFAKEHPLKRYRGDVYFEADPLSNLFSAMKREGWTPAYISDRIDAYIQELAEDEAYVYKTSRAGKWNKGDRKPAYFDELKRMDKLRAAIGEFENYQEIMRVNKRYDFDDMINWVIKAFEENENLLLDYQEKYHYILVDEFQDTSGTQNKIVQLLINYWQQPNVFVVGDDDQSIYRFQGANMQNMLDFAKQYENDIKKIVLTSNYRSIQPILDVSKTLINRNEERLIKQIPGLSKELIAANVAINELRHAPEIFEYNTMADEMAGIVFNIEALITQGIQPGRIAIIYKENKYGEELSDYLRQKGIPFYSKRSTNLLQSPFIKKIITLLYYLEAEHDIPFGGDELLFEILHFDFYKNPPIEIAKINVEVNQKRFKGESSSLRQLLSEKANAPAKDLFDEGLNASLKRSSTVIEQLIADVPNLTIQQLLDNIIRNGGVLTYVMNSPLKVELMQSLSAFYDFIKEEHRRKPSMNLTSLVQLLQLMEHENIPLPLVKTTGNDKGVNLLTAHGSKGLEFEYVFLAGCNASFWEKKRKMNRGYKLPSTIFSSQATSSDEEELRRVFYVALTRAEKYLYISYARLNADGKELEPSMFIAEIMEQHALTVQKPQISTEQMIEFQHLLFTGQQPVIDSLEDDFIDGLLSRFVMNVTALSAYLNCPLRFYYQNLLRIPSGKNEATEFGSAIHFALERLFRKLRETESFPPVETMIDDFSWYMMRHRQNFTREAYARRMEQGSIIIPAYYKKYINSWNKVVSVETNIKGVVVDGVPLKGKLDKLEFNGKEVNVVDYKTGNVDNALPKLKAPGDKNPDGGDYWRQAVFYKILLDNYELKDWRVVSTEFDFIEPDSNNNFQKLKVVIEPNDVTTVKNQIKTVWDKIQAKDFYKGCGKADCHWCNFVKDNYLYVKLDEIPEDEDE</sequence>
<keyword evidence="3 15" id="KW-0547">Nucleotide-binding</keyword>
<name>A0ABZ0W1F5_9BACT</name>
<keyword evidence="4" id="KW-0227">DNA damage</keyword>
<comment type="catalytic activity">
    <reaction evidence="12">
        <text>Couples ATP hydrolysis with the unwinding of duplex DNA by translocating in the 3'-5' direction.</text>
        <dbReference type="EC" id="5.6.2.4"/>
    </reaction>
</comment>
<feature type="domain" description="UvrD-like helicase ATP-binding" evidence="16">
    <location>
        <begin position="17"/>
        <end position="343"/>
    </location>
</feature>
<dbReference type="RefSeq" id="WP_114791865.1">
    <property type="nucleotide sequence ID" value="NZ_CP139960.1"/>
</dbReference>
<dbReference type="Proteomes" id="UP001325680">
    <property type="component" value="Chromosome"/>
</dbReference>
<dbReference type="InterPro" id="IPR014016">
    <property type="entry name" value="UvrD-like_ATP-bd"/>
</dbReference>
<evidence type="ECO:0000256" key="1">
    <source>
        <dbReference type="ARBA" id="ARBA00009922"/>
    </source>
</evidence>
<dbReference type="Pfam" id="PF00580">
    <property type="entry name" value="UvrD-helicase"/>
    <property type="match status" value="1"/>
</dbReference>
<evidence type="ECO:0000256" key="4">
    <source>
        <dbReference type="ARBA" id="ARBA00022763"/>
    </source>
</evidence>
<evidence type="ECO:0000256" key="12">
    <source>
        <dbReference type="ARBA" id="ARBA00034617"/>
    </source>
</evidence>
<dbReference type="EMBL" id="CP139960">
    <property type="protein sequence ID" value="WQD37042.1"/>
    <property type="molecule type" value="Genomic_DNA"/>
</dbReference>
<dbReference type="CDD" id="cd17932">
    <property type="entry name" value="DEXQc_UvrD"/>
    <property type="match status" value="1"/>
</dbReference>
<dbReference type="InterPro" id="IPR011604">
    <property type="entry name" value="PDDEXK-like_dom_sf"/>
</dbReference>
<evidence type="ECO:0000256" key="15">
    <source>
        <dbReference type="PROSITE-ProRule" id="PRU00560"/>
    </source>
</evidence>
<dbReference type="GO" id="GO:0004386">
    <property type="term" value="F:helicase activity"/>
    <property type="evidence" value="ECO:0007669"/>
    <property type="project" value="UniProtKB-KW"/>
</dbReference>
<feature type="domain" description="UvrD-like helicase C-terminal" evidence="17">
    <location>
        <begin position="344"/>
        <end position="646"/>
    </location>
</feature>